<name>A0A2G9H223_9LAMI</name>
<dbReference type="OrthoDB" id="927183at2759"/>
<evidence type="ECO:0000313" key="2">
    <source>
        <dbReference type="Proteomes" id="UP000231279"/>
    </source>
</evidence>
<protein>
    <submittedName>
        <fullName evidence="1">Uncharacterized protein</fullName>
    </submittedName>
</protein>
<reference evidence="2" key="1">
    <citation type="journal article" date="2018" name="Gigascience">
        <title>Genome assembly of the Pink Ipe (Handroanthus impetiginosus, Bignoniaceae), a highly valued, ecologically keystone Neotropical timber forest tree.</title>
        <authorList>
            <person name="Silva-Junior O.B."/>
            <person name="Grattapaglia D."/>
            <person name="Novaes E."/>
            <person name="Collevatti R.G."/>
        </authorList>
    </citation>
    <scope>NUCLEOTIDE SEQUENCE [LARGE SCALE GENOMIC DNA]</scope>
    <source>
        <strain evidence="2">cv. UFG-1</strain>
    </source>
</reference>
<dbReference type="EMBL" id="NKXS01002920">
    <property type="protein sequence ID" value="PIN11541.1"/>
    <property type="molecule type" value="Genomic_DNA"/>
</dbReference>
<comment type="caution">
    <text evidence="1">The sequence shown here is derived from an EMBL/GenBank/DDBJ whole genome shotgun (WGS) entry which is preliminary data.</text>
</comment>
<gene>
    <name evidence="1" type="ORF">CDL12_15866</name>
</gene>
<proteinExistence type="predicted"/>
<dbReference type="AlphaFoldDB" id="A0A2G9H223"/>
<accession>A0A2G9H223</accession>
<evidence type="ECO:0000313" key="1">
    <source>
        <dbReference type="EMBL" id="PIN11541.1"/>
    </source>
</evidence>
<keyword evidence="2" id="KW-1185">Reference proteome</keyword>
<dbReference type="Proteomes" id="UP000231279">
    <property type="component" value="Unassembled WGS sequence"/>
</dbReference>
<organism evidence="1 2">
    <name type="scientific">Handroanthus impetiginosus</name>
    <dbReference type="NCBI Taxonomy" id="429701"/>
    <lineage>
        <taxon>Eukaryota</taxon>
        <taxon>Viridiplantae</taxon>
        <taxon>Streptophyta</taxon>
        <taxon>Embryophyta</taxon>
        <taxon>Tracheophyta</taxon>
        <taxon>Spermatophyta</taxon>
        <taxon>Magnoliopsida</taxon>
        <taxon>eudicotyledons</taxon>
        <taxon>Gunneridae</taxon>
        <taxon>Pentapetalae</taxon>
        <taxon>asterids</taxon>
        <taxon>lamiids</taxon>
        <taxon>Lamiales</taxon>
        <taxon>Bignoniaceae</taxon>
        <taxon>Crescentiina</taxon>
        <taxon>Tabebuia alliance</taxon>
        <taxon>Handroanthus</taxon>
    </lineage>
</organism>
<sequence length="132" mass="15450">MPTMIHNKTSEDIEITDRYLTDVRSDSGYDGPRKYRIPPGGMKSISFSTYSKQANQHPETQRIDVRISGENKQMLRRWDFKRNKEIIFEMHNGSMSVTYSPKTRTTLADRIWRLFPFCRSGFNTESPVIPQV</sequence>